<protein>
    <submittedName>
        <fullName evidence="7">Uncharacterized protein</fullName>
    </submittedName>
</protein>
<name>A0A2G1XMM9_STRCJ</name>
<dbReference type="CDD" id="cd00685">
    <property type="entry name" value="Trans_IPPS_HT"/>
    <property type="match status" value="1"/>
</dbReference>
<evidence type="ECO:0000313" key="7">
    <source>
        <dbReference type="EMBL" id="PHQ52463.1"/>
    </source>
</evidence>
<dbReference type="PANTHER" id="PTHR12001:SF85">
    <property type="entry name" value="SHORT CHAIN ISOPRENYL DIPHOSPHATE SYNTHASE"/>
    <property type="match status" value="1"/>
</dbReference>
<evidence type="ECO:0000256" key="4">
    <source>
        <dbReference type="ARBA" id="ARBA00022723"/>
    </source>
</evidence>
<keyword evidence="3 6" id="KW-0808">Transferase</keyword>
<dbReference type="RefSeq" id="WP_099198241.1">
    <property type="nucleotide sequence ID" value="NZ_NHZO01000081.1"/>
</dbReference>
<dbReference type="GO" id="GO:0008299">
    <property type="term" value="P:isoprenoid biosynthetic process"/>
    <property type="evidence" value="ECO:0007669"/>
    <property type="project" value="InterPro"/>
</dbReference>
<dbReference type="InterPro" id="IPR000092">
    <property type="entry name" value="Polyprenyl_synt"/>
</dbReference>
<dbReference type="PROSITE" id="PS00444">
    <property type="entry name" value="POLYPRENYL_SYNTHASE_2"/>
    <property type="match status" value="1"/>
</dbReference>
<evidence type="ECO:0000256" key="2">
    <source>
        <dbReference type="ARBA" id="ARBA00006706"/>
    </source>
</evidence>
<gene>
    <name evidence="7" type="ORF">BLA24_06675</name>
</gene>
<dbReference type="Pfam" id="PF00348">
    <property type="entry name" value="polyprenyl_synt"/>
    <property type="match status" value="1"/>
</dbReference>
<comment type="caution">
    <text evidence="7">The sequence shown here is derived from an EMBL/GenBank/DDBJ whole genome shotgun (WGS) entry which is preliminary data.</text>
</comment>
<dbReference type="InterPro" id="IPR033749">
    <property type="entry name" value="Polyprenyl_synt_CS"/>
</dbReference>
<dbReference type="SUPFAM" id="SSF48576">
    <property type="entry name" value="Terpenoid synthases"/>
    <property type="match status" value="1"/>
</dbReference>
<keyword evidence="5" id="KW-0460">Magnesium</keyword>
<dbReference type="PANTHER" id="PTHR12001">
    <property type="entry name" value="GERANYLGERANYL PYROPHOSPHATE SYNTHASE"/>
    <property type="match status" value="1"/>
</dbReference>
<evidence type="ECO:0000256" key="1">
    <source>
        <dbReference type="ARBA" id="ARBA00001946"/>
    </source>
</evidence>
<dbReference type="EMBL" id="NHZO01000081">
    <property type="protein sequence ID" value="PHQ52463.1"/>
    <property type="molecule type" value="Genomic_DNA"/>
</dbReference>
<dbReference type="SFLD" id="SFLDS00005">
    <property type="entry name" value="Isoprenoid_Synthase_Type_I"/>
    <property type="match status" value="1"/>
</dbReference>
<evidence type="ECO:0000256" key="3">
    <source>
        <dbReference type="ARBA" id="ARBA00022679"/>
    </source>
</evidence>
<proteinExistence type="inferred from homology"/>
<dbReference type="Gene3D" id="1.10.600.10">
    <property type="entry name" value="Farnesyl Diphosphate Synthase"/>
    <property type="match status" value="1"/>
</dbReference>
<keyword evidence="8" id="KW-1185">Reference proteome</keyword>
<reference evidence="7 8" key="1">
    <citation type="journal article" date="2017" name="Biochemistry">
        <title>Identification of the Biosynthetic Pathway for the Antibiotic Bicyclomycin.</title>
        <authorList>
            <person name="Patteson J."/>
            <person name="Cai W."/>
            <person name="Johnson R.A."/>
            <person name="Santa Maria K."/>
            <person name="Li B."/>
        </authorList>
    </citation>
    <scope>NUCLEOTIDE SEQUENCE [LARGE SCALE GENOMIC DNA]</scope>
    <source>
        <strain evidence="7 8">ATCC 21532</strain>
    </source>
</reference>
<comment type="similarity">
    <text evidence="2 6">Belongs to the FPP/GGPP synthase family.</text>
</comment>
<sequence>MTILETATPHIDLGRVRQAVEDTLECFLAGKAEGEDGARIAAPLRVLRDFLGGGGKRVRPLYCCLGWFAVAGRPPTTEVLRAAAGLELFHTFALIHDDVIDGSDSRHARPTAHRAFEQDGPGPRARWFGESAAILLGDLCEVWSAELLGGLSGPSPASARAVLDRMRGELVIGQFLDLRAFGTDFGNVEDALAVIHYKTTKYTVERPLQIGAAMAGASSSVLGVCAAYARPMGEAFQMCDDLEDVLPDPARGDATGNDLREGKHTVVLALALRDAGAAESARLRELVGDPDLDADGLAEAQALIAATGAPRTVRRMVVERRRQALDVLAAAPFGPAARQALARLTDLALPGVDRWEEAEG</sequence>
<dbReference type="AlphaFoldDB" id="A0A2G1XMM9"/>
<accession>A0A2G1XMM9</accession>
<organism evidence="7 8">
    <name type="scientific">Streptomyces cinnamoneus</name>
    <name type="common">Streptoverticillium cinnamoneum</name>
    <dbReference type="NCBI Taxonomy" id="53446"/>
    <lineage>
        <taxon>Bacteria</taxon>
        <taxon>Bacillati</taxon>
        <taxon>Actinomycetota</taxon>
        <taxon>Actinomycetes</taxon>
        <taxon>Kitasatosporales</taxon>
        <taxon>Streptomycetaceae</taxon>
        <taxon>Streptomyces</taxon>
        <taxon>Streptomyces cinnamoneus group</taxon>
    </lineage>
</organism>
<comment type="cofactor">
    <cofactor evidence="1">
        <name>Mg(2+)</name>
        <dbReference type="ChEBI" id="CHEBI:18420"/>
    </cofactor>
</comment>
<evidence type="ECO:0000313" key="8">
    <source>
        <dbReference type="Proteomes" id="UP000222531"/>
    </source>
</evidence>
<dbReference type="OrthoDB" id="4497239at2"/>
<dbReference type="GO" id="GO:0046872">
    <property type="term" value="F:metal ion binding"/>
    <property type="evidence" value="ECO:0007669"/>
    <property type="project" value="UniProtKB-KW"/>
</dbReference>
<dbReference type="Proteomes" id="UP000222531">
    <property type="component" value="Unassembled WGS sequence"/>
</dbReference>
<evidence type="ECO:0000256" key="5">
    <source>
        <dbReference type="ARBA" id="ARBA00022842"/>
    </source>
</evidence>
<dbReference type="GO" id="GO:0004659">
    <property type="term" value="F:prenyltransferase activity"/>
    <property type="evidence" value="ECO:0007669"/>
    <property type="project" value="InterPro"/>
</dbReference>
<dbReference type="InterPro" id="IPR008949">
    <property type="entry name" value="Isoprenoid_synthase_dom_sf"/>
</dbReference>
<keyword evidence="4" id="KW-0479">Metal-binding</keyword>
<evidence type="ECO:0000256" key="6">
    <source>
        <dbReference type="RuleBase" id="RU004466"/>
    </source>
</evidence>